<dbReference type="KEGG" id="tasa:A1Q1_00312"/>
<feature type="region of interest" description="Disordered" evidence="3">
    <location>
        <begin position="15"/>
        <end position="52"/>
    </location>
</feature>
<dbReference type="RefSeq" id="XP_014184485.1">
    <property type="nucleotide sequence ID" value="XM_014329010.1"/>
</dbReference>
<dbReference type="HOGENOM" id="CLU_111202_0_0_1"/>
<dbReference type="InterPro" id="IPR028909">
    <property type="entry name" value="bL21-like"/>
</dbReference>
<dbReference type="SUPFAM" id="SSF141091">
    <property type="entry name" value="L21p-like"/>
    <property type="match status" value="1"/>
</dbReference>
<evidence type="ECO:0000256" key="3">
    <source>
        <dbReference type="SAM" id="MobiDB-lite"/>
    </source>
</evidence>
<reference evidence="4 5" key="1">
    <citation type="journal article" date="2012" name="Eukaryot. Cell">
        <title>Draft genome sequence of CBS 2479, the standard type strain of Trichosporon asahii.</title>
        <authorList>
            <person name="Yang R.Y."/>
            <person name="Li H.T."/>
            <person name="Zhu H."/>
            <person name="Zhou G.P."/>
            <person name="Wang M."/>
            <person name="Wang L."/>
        </authorList>
    </citation>
    <scope>NUCLEOTIDE SEQUENCE [LARGE SCALE GENOMIC DNA]</scope>
    <source>
        <strain evidence="5">ATCC 90039 / CBS 2479 / JCM 2466 / KCTC 7840 / NCYC 2677 / UAMH 7654</strain>
    </source>
</reference>
<protein>
    <recommendedName>
        <fullName evidence="2">Large ribosomal subunit protein bL21m</fullName>
    </recommendedName>
</protein>
<dbReference type="OrthoDB" id="5994at2759"/>
<evidence type="ECO:0000313" key="4">
    <source>
        <dbReference type="EMBL" id="EJT52998.1"/>
    </source>
</evidence>
<dbReference type="GeneID" id="25983826"/>
<evidence type="ECO:0000256" key="1">
    <source>
        <dbReference type="ARBA" id="ARBA00008563"/>
    </source>
</evidence>
<dbReference type="Pfam" id="PF00829">
    <property type="entry name" value="Ribosomal_L21p"/>
    <property type="match status" value="1"/>
</dbReference>
<accession>J8QH05</accession>
<dbReference type="AlphaFoldDB" id="J8QH05"/>
<dbReference type="Proteomes" id="UP000002748">
    <property type="component" value="Unassembled WGS sequence"/>
</dbReference>
<gene>
    <name evidence="4" type="ORF">A1Q1_00312</name>
</gene>
<dbReference type="VEuPathDB" id="FungiDB:A1Q1_00312"/>
<name>J8QH05_TRIAS</name>
<organism evidence="4 5">
    <name type="scientific">Trichosporon asahii var. asahii (strain ATCC 90039 / CBS 2479 / JCM 2466 / KCTC 7840 / NBRC 103889/ NCYC 2677 / UAMH 7654)</name>
    <name type="common">Yeast</name>
    <dbReference type="NCBI Taxonomy" id="1186058"/>
    <lineage>
        <taxon>Eukaryota</taxon>
        <taxon>Fungi</taxon>
        <taxon>Dikarya</taxon>
        <taxon>Basidiomycota</taxon>
        <taxon>Agaricomycotina</taxon>
        <taxon>Tremellomycetes</taxon>
        <taxon>Trichosporonales</taxon>
        <taxon>Trichosporonaceae</taxon>
        <taxon>Trichosporon</taxon>
    </lineage>
</organism>
<dbReference type="InterPro" id="IPR036164">
    <property type="entry name" value="bL21-like_sf"/>
</dbReference>
<proteinExistence type="inferred from homology"/>
<dbReference type="PANTHER" id="PTHR21349:SF0">
    <property type="entry name" value="LARGE RIBOSOMAL SUBUNIT PROTEIN BL21M"/>
    <property type="match status" value="1"/>
</dbReference>
<comment type="similarity">
    <text evidence="1">Belongs to the bacterial ribosomal protein bL21 family.</text>
</comment>
<dbReference type="GO" id="GO:0003735">
    <property type="term" value="F:structural constituent of ribosome"/>
    <property type="evidence" value="ECO:0007669"/>
    <property type="project" value="TreeGrafter"/>
</dbReference>
<evidence type="ECO:0000313" key="5">
    <source>
        <dbReference type="Proteomes" id="UP000002748"/>
    </source>
</evidence>
<comment type="caution">
    <text evidence="4">The sequence shown here is derived from an EMBL/GenBank/DDBJ whole genome shotgun (WGS) entry which is preliminary data.</text>
</comment>
<feature type="compositionally biased region" description="Low complexity" evidence="3">
    <location>
        <begin position="18"/>
        <end position="35"/>
    </location>
</feature>
<evidence type="ECO:0000256" key="2">
    <source>
        <dbReference type="ARBA" id="ARBA00044129"/>
    </source>
</evidence>
<dbReference type="GO" id="GO:0005762">
    <property type="term" value="C:mitochondrial large ribosomal subunit"/>
    <property type="evidence" value="ECO:0007669"/>
    <property type="project" value="TreeGrafter"/>
</dbReference>
<dbReference type="EMBL" id="ALBS01000010">
    <property type="protein sequence ID" value="EJT52998.1"/>
    <property type="molecule type" value="Genomic_DNA"/>
</dbReference>
<sequence length="199" mass="21387">MLSDIAASFRAPLRSLHSTSVSSEAAASSSKAPFGSLPPPLPASGSKPPLPTSTAEAVKLLKAQTTPNSGIYCTARLHSRTYLLHPKDILTVPTLKPRLEPGTILNITRMLEVGSRDFAIRSPAADGRQLRKALPHGVVGDFETIPPEVATCTLTVLENTKSPLTRTTLSKRRKGYKKTIENKQGWTRLRVGDIVLGGQ</sequence>
<dbReference type="PANTHER" id="PTHR21349">
    <property type="entry name" value="50S RIBOSOMAL PROTEIN L21"/>
    <property type="match status" value="1"/>
</dbReference>